<feature type="domain" description="Tip attachment protein J" evidence="3">
    <location>
        <begin position="304"/>
        <end position="451"/>
    </location>
</feature>
<keyword evidence="2" id="KW-0732">Signal</keyword>
<proteinExistence type="predicted"/>
<keyword evidence="1" id="KW-0812">Transmembrane</keyword>
<feature type="transmembrane region" description="Helical" evidence="1">
    <location>
        <begin position="32"/>
        <end position="59"/>
    </location>
</feature>
<protein>
    <submittedName>
        <fullName evidence="4">Putative phage tail protein</fullName>
    </submittedName>
</protein>
<feature type="chain" id="PRO_5011637266" evidence="2">
    <location>
        <begin position="23"/>
        <end position="731"/>
    </location>
</feature>
<keyword evidence="1" id="KW-1133">Transmembrane helix</keyword>
<evidence type="ECO:0000259" key="3">
    <source>
        <dbReference type="Pfam" id="PF13550"/>
    </source>
</evidence>
<dbReference type="EMBL" id="FMVT01000006">
    <property type="protein sequence ID" value="SCY61396.1"/>
    <property type="molecule type" value="Genomic_DNA"/>
</dbReference>
<organism evidence="4 5">
    <name type="scientific">Paracoccus tibetensis</name>
    <dbReference type="NCBI Taxonomy" id="336292"/>
    <lineage>
        <taxon>Bacteria</taxon>
        <taxon>Pseudomonadati</taxon>
        <taxon>Pseudomonadota</taxon>
        <taxon>Alphaproteobacteria</taxon>
        <taxon>Rhodobacterales</taxon>
        <taxon>Paracoccaceae</taxon>
        <taxon>Paracoccus</taxon>
    </lineage>
</organism>
<dbReference type="AlphaFoldDB" id="A0A1G5HC98"/>
<evidence type="ECO:0000313" key="4">
    <source>
        <dbReference type="EMBL" id="SCY61396.1"/>
    </source>
</evidence>
<keyword evidence="5" id="KW-1185">Reference proteome</keyword>
<evidence type="ECO:0000256" key="1">
    <source>
        <dbReference type="SAM" id="Phobius"/>
    </source>
</evidence>
<name>A0A1G5HC98_9RHOB</name>
<dbReference type="STRING" id="336292.SAMN05660710_02101"/>
<gene>
    <name evidence="4" type="ORF">SAMN05660710_02101</name>
</gene>
<reference evidence="4 5" key="1">
    <citation type="submission" date="2016-10" db="EMBL/GenBank/DDBJ databases">
        <authorList>
            <person name="de Groot N.N."/>
        </authorList>
    </citation>
    <scope>NUCLEOTIDE SEQUENCE [LARGE SCALE GENOMIC DNA]</scope>
    <source>
        <strain evidence="4 5">CGMCC 1.8925</strain>
    </source>
</reference>
<sequence>MKKLLLLTTALVGLGYANPAAAGPLIPLFVGAIGLTGAAAAIAGAVLSIGASLLVSALVQRFVGQPKQQSIRAELRRPTSLPEYRYVYGDTRAPGTPVAIHVKGRMLYICYLLNSRQSEGPFTVNFDEREVQTSGNIHDMSGPGATGTNGVFGSGVNGPHVWLWLGAGNQTKCPDVLVNETDGYFRTTDAWRGRTVLWAKLRLGSDDDRQERWPSFPPELDVDGRWSRVRDPRAGNARSWSRNLGLILLDALRENPMQPYANAYLRTDTFSWLADVSDQLVGTRDGGTIPRYRADGILWFREGQELEDILKPIADAGAVQFTRIGGRLGVIPAIARNSVFTVRDFTDRRMPTFRRHRPSDDIFTEVVATYTDRARSYEPSETPVYVEPGAQAADGGLPKRMTVALDWITDHRQAQRVAKIMLRRSRAQREIELELMPDAFDLVSGSPVSVDLGPPFGSWDGQYVVRSISPAAGLVDEDSITVRLPVTLTEDGPSIYDWQTSDEQASSGGPGIPVIGRVLPPPEVSLFSGTAAAATSGDTVIPGVTAAWVASPSASASSYEWEWRRRPPGGSFVAWRSGGVLDQSAADGVGVYTATIQFPRIGDDYQIRVKTRGAWGSSNWRNSSIITAAGPVDTISTPPRPTATPVTASRIDVTATQAGDSTARALLIYGNDIDSAATASLLWTVNAGASVSVTRSETELSSGATRHYFTRARDQWGNLSAFSEGRSATTP</sequence>
<evidence type="ECO:0000313" key="5">
    <source>
        <dbReference type="Proteomes" id="UP000199502"/>
    </source>
</evidence>
<feature type="signal peptide" evidence="2">
    <location>
        <begin position="1"/>
        <end position="22"/>
    </location>
</feature>
<keyword evidence="1" id="KW-0472">Membrane</keyword>
<accession>A0A1G5HC98</accession>
<dbReference type="InterPro" id="IPR032876">
    <property type="entry name" value="J_dom"/>
</dbReference>
<dbReference type="Proteomes" id="UP000199502">
    <property type="component" value="Unassembled WGS sequence"/>
</dbReference>
<evidence type="ECO:0000256" key="2">
    <source>
        <dbReference type="SAM" id="SignalP"/>
    </source>
</evidence>
<dbReference type="Pfam" id="PF13550">
    <property type="entry name" value="Phage-tail_3"/>
    <property type="match status" value="1"/>
</dbReference>